<keyword evidence="1" id="KW-0255">Endonuclease</keyword>
<reference evidence="1" key="1">
    <citation type="submission" date="2020-02" db="EMBL/GenBank/DDBJ databases">
        <authorList>
            <person name="Meier V. D."/>
        </authorList>
    </citation>
    <scope>NUCLEOTIDE SEQUENCE</scope>
    <source>
        <strain evidence="1">AVDCRST_MAG94</strain>
    </source>
</reference>
<evidence type="ECO:0000313" key="1">
    <source>
        <dbReference type="EMBL" id="CAA9323175.1"/>
    </source>
</evidence>
<gene>
    <name evidence="1" type="ORF">AVDCRST_MAG94-1550</name>
</gene>
<keyword evidence="1" id="KW-0378">Hydrolase</keyword>
<organism evidence="1">
    <name type="scientific">uncultured Leptolyngbya sp</name>
    <dbReference type="NCBI Taxonomy" id="332963"/>
    <lineage>
        <taxon>Bacteria</taxon>
        <taxon>Bacillati</taxon>
        <taxon>Cyanobacteriota</taxon>
        <taxon>Cyanophyceae</taxon>
        <taxon>Leptolyngbyales</taxon>
        <taxon>Leptolyngbyaceae</taxon>
        <taxon>Leptolyngbya group</taxon>
        <taxon>Leptolyngbya</taxon>
        <taxon>environmental samples</taxon>
    </lineage>
</organism>
<feature type="non-terminal residue" evidence="1">
    <location>
        <position position="1"/>
    </location>
</feature>
<sequence length="44" mass="4894">GPLLRPKRTCHRARCLPQLRCRAAQEPPGTPQLRAVGGELHRPV</sequence>
<dbReference type="AlphaFoldDB" id="A0A6J4L3K0"/>
<accession>A0A6J4L3K0</accession>
<dbReference type="EMBL" id="CADCTY010000536">
    <property type="protein sequence ID" value="CAA9323175.1"/>
    <property type="molecule type" value="Genomic_DNA"/>
</dbReference>
<dbReference type="GO" id="GO:0004519">
    <property type="term" value="F:endonuclease activity"/>
    <property type="evidence" value="ECO:0007669"/>
    <property type="project" value="UniProtKB-KW"/>
</dbReference>
<name>A0A6J4L3K0_9CYAN</name>
<proteinExistence type="predicted"/>
<protein>
    <submittedName>
        <fullName evidence="1">Endonuclease, Uma2 family</fullName>
    </submittedName>
</protein>
<feature type="non-terminal residue" evidence="1">
    <location>
        <position position="44"/>
    </location>
</feature>
<keyword evidence="1" id="KW-0540">Nuclease</keyword>